<proteinExistence type="predicted"/>
<protein>
    <submittedName>
        <fullName evidence="1">Uncharacterized protein</fullName>
    </submittedName>
</protein>
<evidence type="ECO:0000313" key="1">
    <source>
        <dbReference type="EMBL" id="RUS33901.1"/>
    </source>
</evidence>
<evidence type="ECO:0000313" key="2">
    <source>
        <dbReference type="Proteomes" id="UP000274822"/>
    </source>
</evidence>
<dbReference type="Proteomes" id="UP000274822">
    <property type="component" value="Unassembled WGS sequence"/>
</dbReference>
<dbReference type="EMBL" id="RBNJ01000846">
    <property type="protein sequence ID" value="RUS33901.1"/>
    <property type="molecule type" value="Genomic_DNA"/>
</dbReference>
<gene>
    <name evidence="1" type="ORF">BC938DRAFT_483295</name>
</gene>
<keyword evidence="2" id="KW-1185">Reference proteome</keyword>
<sequence>MAQRAEAHQAYKATLRSLEMYQHVRVAVKMKPKAFGMYDSIYAEIQKLQYDSNAVYIKLLYIIRNLLFTYLYCQ</sequence>
<organism evidence="1 2">
    <name type="scientific">Jimgerdemannia flammicorona</name>
    <dbReference type="NCBI Taxonomy" id="994334"/>
    <lineage>
        <taxon>Eukaryota</taxon>
        <taxon>Fungi</taxon>
        <taxon>Fungi incertae sedis</taxon>
        <taxon>Mucoromycota</taxon>
        <taxon>Mucoromycotina</taxon>
        <taxon>Endogonomycetes</taxon>
        <taxon>Endogonales</taxon>
        <taxon>Endogonaceae</taxon>
        <taxon>Jimgerdemannia</taxon>
    </lineage>
</organism>
<name>A0A433QVQ1_9FUNG</name>
<reference evidence="1 2" key="1">
    <citation type="journal article" date="2018" name="New Phytol.">
        <title>Phylogenomics of Endogonaceae and evolution of mycorrhizas within Mucoromycota.</title>
        <authorList>
            <person name="Chang Y."/>
            <person name="Desiro A."/>
            <person name="Na H."/>
            <person name="Sandor L."/>
            <person name="Lipzen A."/>
            <person name="Clum A."/>
            <person name="Barry K."/>
            <person name="Grigoriev I.V."/>
            <person name="Martin F.M."/>
            <person name="Stajich J.E."/>
            <person name="Smith M.E."/>
            <person name="Bonito G."/>
            <person name="Spatafora J.W."/>
        </authorList>
    </citation>
    <scope>NUCLEOTIDE SEQUENCE [LARGE SCALE GENOMIC DNA]</scope>
    <source>
        <strain evidence="1 2">AD002</strain>
    </source>
</reference>
<accession>A0A433QVQ1</accession>
<comment type="caution">
    <text evidence="1">The sequence shown here is derived from an EMBL/GenBank/DDBJ whole genome shotgun (WGS) entry which is preliminary data.</text>
</comment>
<dbReference type="AlphaFoldDB" id="A0A433QVQ1"/>